<evidence type="ECO:0000256" key="4">
    <source>
        <dbReference type="ARBA" id="ARBA00025715"/>
    </source>
</evidence>
<sequence length="80" mass="9558">MARLSGLQREVLGLYRRALRAARRKPEETREHFKTFARREFRQHASMDKKDFSAVEFLLRKGHRQLEIYESPGVRDVNIT</sequence>
<proteinExistence type="inferred from homology"/>
<dbReference type="EMBL" id="ML996687">
    <property type="protein sequence ID" value="KAF2405458.1"/>
    <property type="molecule type" value="Genomic_DNA"/>
</dbReference>
<dbReference type="GO" id="GO:0034553">
    <property type="term" value="P:mitochondrial respiratory chain complex II assembly"/>
    <property type="evidence" value="ECO:0007669"/>
    <property type="project" value="InterPro"/>
</dbReference>
<name>A0A6G1IAY1_9PEZI</name>
<dbReference type="InterPro" id="IPR008011">
    <property type="entry name" value="Complex1_LYR_dom"/>
</dbReference>
<dbReference type="InterPro" id="IPR045295">
    <property type="entry name" value="Complex1_LYR_SDHAF1_LYRM8"/>
</dbReference>
<organism evidence="6 7">
    <name type="scientific">Trichodelitschia bisporula</name>
    <dbReference type="NCBI Taxonomy" id="703511"/>
    <lineage>
        <taxon>Eukaryota</taxon>
        <taxon>Fungi</taxon>
        <taxon>Dikarya</taxon>
        <taxon>Ascomycota</taxon>
        <taxon>Pezizomycotina</taxon>
        <taxon>Dothideomycetes</taxon>
        <taxon>Dothideomycetes incertae sedis</taxon>
        <taxon>Phaeotrichales</taxon>
        <taxon>Phaeotrichaceae</taxon>
        <taxon>Trichodelitschia</taxon>
    </lineage>
</organism>
<dbReference type="PANTHER" id="PTHR13675:SF1">
    <property type="entry name" value="SUCCINATE DEHYDROGENASE ASSEMBLY FACTOR 1, MITOCHONDRIAL"/>
    <property type="match status" value="1"/>
</dbReference>
<comment type="subcellular location">
    <subcellularLocation>
        <location evidence="1">Mitochondrion matrix</location>
    </subcellularLocation>
</comment>
<dbReference type="GO" id="GO:0005759">
    <property type="term" value="C:mitochondrial matrix"/>
    <property type="evidence" value="ECO:0007669"/>
    <property type="project" value="UniProtKB-SubCell"/>
</dbReference>
<dbReference type="PANTHER" id="PTHR13675">
    <property type="entry name" value="LYR MOTIF-CONTAINING PROTEIN 2"/>
    <property type="match status" value="1"/>
</dbReference>
<protein>
    <recommendedName>
        <fullName evidence="5">Complex 1 LYR protein domain-containing protein</fullName>
    </recommendedName>
</protein>
<keyword evidence="7" id="KW-1185">Reference proteome</keyword>
<reference evidence="6" key="1">
    <citation type="journal article" date="2020" name="Stud. Mycol.">
        <title>101 Dothideomycetes genomes: a test case for predicting lifestyles and emergence of pathogens.</title>
        <authorList>
            <person name="Haridas S."/>
            <person name="Albert R."/>
            <person name="Binder M."/>
            <person name="Bloem J."/>
            <person name="Labutti K."/>
            <person name="Salamov A."/>
            <person name="Andreopoulos B."/>
            <person name="Baker S."/>
            <person name="Barry K."/>
            <person name="Bills G."/>
            <person name="Bluhm B."/>
            <person name="Cannon C."/>
            <person name="Castanera R."/>
            <person name="Culley D."/>
            <person name="Daum C."/>
            <person name="Ezra D."/>
            <person name="Gonzalez J."/>
            <person name="Henrissat B."/>
            <person name="Kuo A."/>
            <person name="Liang C."/>
            <person name="Lipzen A."/>
            <person name="Lutzoni F."/>
            <person name="Magnuson J."/>
            <person name="Mondo S."/>
            <person name="Nolan M."/>
            <person name="Ohm R."/>
            <person name="Pangilinan J."/>
            <person name="Park H.-J."/>
            <person name="Ramirez L."/>
            <person name="Alfaro M."/>
            <person name="Sun H."/>
            <person name="Tritt A."/>
            <person name="Yoshinaga Y."/>
            <person name="Zwiers L.-H."/>
            <person name="Turgeon B."/>
            <person name="Goodwin S."/>
            <person name="Spatafora J."/>
            <person name="Crous P."/>
            <person name="Grigoriev I."/>
        </authorList>
    </citation>
    <scope>NUCLEOTIDE SEQUENCE</scope>
    <source>
        <strain evidence="6">CBS 262.69</strain>
    </source>
</reference>
<dbReference type="AlphaFoldDB" id="A0A6G1IAY1"/>
<evidence type="ECO:0000256" key="2">
    <source>
        <dbReference type="ARBA" id="ARBA00023128"/>
    </source>
</evidence>
<evidence type="ECO:0000313" key="6">
    <source>
        <dbReference type="EMBL" id="KAF2405458.1"/>
    </source>
</evidence>
<evidence type="ECO:0000259" key="5">
    <source>
        <dbReference type="Pfam" id="PF05347"/>
    </source>
</evidence>
<evidence type="ECO:0000256" key="3">
    <source>
        <dbReference type="ARBA" id="ARBA00023186"/>
    </source>
</evidence>
<dbReference type="CDD" id="cd20268">
    <property type="entry name" value="Complex1_LYR_SDHAF1_LYRM8"/>
    <property type="match status" value="1"/>
</dbReference>
<dbReference type="Proteomes" id="UP000799640">
    <property type="component" value="Unassembled WGS sequence"/>
</dbReference>
<evidence type="ECO:0000256" key="1">
    <source>
        <dbReference type="ARBA" id="ARBA00004305"/>
    </source>
</evidence>
<dbReference type="Pfam" id="PF05347">
    <property type="entry name" value="Complex1_LYR"/>
    <property type="match status" value="1"/>
</dbReference>
<evidence type="ECO:0000313" key="7">
    <source>
        <dbReference type="Proteomes" id="UP000799640"/>
    </source>
</evidence>
<accession>A0A6G1IAY1</accession>
<keyword evidence="3" id="KW-0143">Chaperone</keyword>
<keyword evidence="2" id="KW-0496">Mitochondrion</keyword>
<feature type="domain" description="Complex 1 LYR protein" evidence="5">
    <location>
        <begin position="9"/>
        <end position="67"/>
    </location>
</feature>
<comment type="similarity">
    <text evidence="4">Belongs to the complex I LYR family. SDHAF1 subfamily.</text>
</comment>
<dbReference type="OrthoDB" id="273010at2759"/>
<gene>
    <name evidence="6" type="ORF">EJ06DRAFT_468742</name>
</gene>